<evidence type="ECO:0000313" key="1">
    <source>
        <dbReference type="EMBL" id="NMQ21482.1"/>
    </source>
</evidence>
<dbReference type="Proteomes" id="UP000760480">
    <property type="component" value="Unassembled WGS sequence"/>
</dbReference>
<accession>A0ABX1TS24</accession>
<gene>
    <name evidence="1" type="ORF">E4P82_21080</name>
</gene>
<dbReference type="RefSeq" id="WP_169250740.1">
    <property type="nucleotide sequence ID" value="NZ_SPMZ01000113.1"/>
</dbReference>
<proteinExistence type="predicted"/>
<reference evidence="1 2" key="1">
    <citation type="submission" date="2019-03" db="EMBL/GenBank/DDBJ databases">
        <title>Metabolic reconstructions from genomes of highly enriched 'Candidatus Accumulibacter' and 'Candidatus Competibacter' bioreactor populations.</title>
        <authorList>
            <person name="Annavajhala M.K."/>
            <person name="Welles L."/>
            <person name="Abbas B."/>
            <person name="Sorokin D."/>
            <person name="Park H."/>
            <person name="Van Loosdrecht M."/>
            <person name="Chandran K."/>
        </authorList>
    </citation>
    <scope>NUCLEOTIDE SEQUENCE [LARGE SCALE GENOMIC DNA]</scope>
    <source>
        <strain evidence="1 2">SBR_G</strain>
    </source>
</reference>
<evidence type="ECO:0000313" key="2">
    <source>
        <dbReference type="Proteomes" id="UP000760480"/>
    </source>
</evidence>
<protein>
    <submittedName>
        <fullName evidence="1">Uncharacterized protein</fullName>
    </submittedName>
</protein>
<sequence length="67" mass="7784">MTPAARHRQNRYRQRKKAAGYHRLEVWIPADVMKAIDTLHTEYGPFCRPQLALIELARRGLKVAPES</sequence>
<keyword evidence="2" id="KW-1185">Reference proteome</keyword>
<name>A0ABX1TS24_9GAMM</name>
<comment type="caution">
    <text evidence="1">The sequence shown here is derived from an EMBL/GenBank/DDBJ whole genome shotgun (WGS) entry which is preliminary data.</text>
</comment>
<organism evidence="1 2">
    <name type="scientific">Candidatus Competibacter phosphatis</name>
    <dbReference type="NCBI Taxonomy" id="221280"/>
    <lineage>
        <taxon>Bacteria</taxon>
        <taxon>Pseudomonadati</taxon>
        <taxon>Pseudomonadota</taxon>
        <taxon>Gammaproteobacteria</taxon>
        <taxon>Candidatus Competibacteraceae</taxon>
        <taxon>Candidatus Competibacter</taxon>
    </lineage>
</organism>
<dbReference type="EMBL" id="SPMZ01000113">
    <property type="protein sequence ID" value="NMQ21482.1"/>
    <property type="molecule type" value="Genomic_DNA"/>
</dbReference>